<feature type="domain" description="Pseudouridine synthase I TruA alpha/beta" evidence="8">
    <location>
        <begin position="147"/>
        <end position="250"/>
    </location>
</feature>
<dbReference type="EMBL" id="CP037940">
    <property type="protein sequence ID" value="QBO35969.1"/>
    <property type="molecule type" value="Genomic_DNA"/>
</dbReference>
<dbReference type="PANTHER" id="PTHR11142">
    <property type="entry name" value="PSEUDOURIDYLATE SYNTHASE"/>
    <property type="match status" value="1"/>
</dbReference>
<comment type="function">
    <text evidence="4">Formation of pseudouridine at positions 38, 39 and 40 in the anticodon stem and loop of transfer RNAs.</text>
</comment>
<dbReference type="CDD" id="cd02570">
    <property type="entry name" value="PseudoU_synth_EcTruA"/>
    <property type="match status" value="1"/>
</dbReference>
<dbReference type="EC" id="5.4.99.12" evidence="4"/>
<evidence type="ECO:0000256" key="6">
    <source>
        <dbReference type="PIRSR" id="PIRSR001430-2"/>
    </source>
</evidence>
<dbReference type="Pfam" id="PF01416">
    <property type="entry name" value="PseudoU_synth_1"/>
    <property type="match status" value="2"/>
</dbReference>
<dbReference type="InterPro" id="IPR020095">
    <property type="entry name" value="PsdUridine_synth_TruA_C"/>
</dbReference>
<comment type="similarity">
    <text evidence="1 4 7">Belongs to the tRNA pseudouridine synthase TruA family.</text>
</comment>
<dbReference type="Proteomes" id="UP000292886">
    <property type="component" value="Chromosome"/>
</dbReference>
<evidence type="ECO:0000256" key="1">
    <source>
        <dbReference type="ARBA" id="ARBA00009375"/>
    </source>
</evidence>
<name>A0A4P6YT87_9LACO</name>
<dbReference type="InterPro" id="IPR020097">
    <property type="entry name" value="PsdUridine_synth_TruA_a/b_dom"/>
</dbReference>
<comment type="subunit">
    <text evidence="4">Homodimer.</text>
</comment>
<dbReference type="KEGG" id="wei:EQG49_05595"/>
<feature type="active site" description="Nucleophile" evidence="4 5">
    <location>
        <position position="55"/>
    </location>
</feature>
<dbReference type="RefSeq" id="WP_133363048.1">
    <property type="nucleotide sequence ID" value="NZ_CP037940.1"/>
</dbReference>
<evidence type="ECO:0000256" key="3">
    <source>
        <dbReference type="ARBA" id="ARBA00023235"/>
    </source>
</evidence>
<feature type="binding site" evidence="4 6">
    <location>
        <position position="113"/>
    </location>
    <ligand>
        <name>substrate</name>
    </ligand>
</feature>
<organism evidence="9 10">
    <name type="scientific">Periweissella cryptocerci</name>
    <dbReference type="NCBI Taxonomy" id="2506420"/>
    <lineage>
        <taxon>Bacteria</taxon>
        <taxon>Bacillati</taxon>
        <taxon>Bacillota</taxon>
        <taxon>Bacilli</taxon>
        <taxon>Lactobacillales</taxon>
        <taxon>Lactobacillaceae</taxon>
        <taxon>Periweissella</taxon>
    </lineage>
</organism>
<comment type="catalytic activity">
    <reaction evidence="4 7">
        <text>uridine(38/39/40) in tRNA = pseudouridine(38/39/40) in tRNA</text>
        <dbReference type="Rhea" id="RHEA:22376"/>
        <dbReference type="Rhea" id="RHEA-COMP:10085"/>
        <dbReference type="Rhea" id="RHEA-COMP:10087"/>
        <dbReference type="ChEBI" id="CHEBI:65314"/>
        <dbReference type="ChEBI" id="CHEBI:65315"/>
        <dbReference type="EC" id="5.4.99.12"/>
    </reaction>
</comment>
<evidence type="ECO:0000313" key="9">
    <source>
        <dbReference type="EMBL" id="QBO35969.1"/>
    </source>
</evidence>
<gene>
    <name evidence="4 9" type="primary">truA</name>
    <name evidence="9" type="ORF">EQG49_05595</name>
</gene>
<dbReference type="FunFam" id="3.30.70.580:FF:000001">
    <property type="entry name" value="tRNA pseudouridine synthase A"/>
    <property type="match status" value="1"/>
</dbReference>
<dbReference type="OrthoDB" id="9811823at2"/>
<evidence type="ECO:0000256" key="7">
    <source>
        <dbReference type="RuleBase" id="RU003792"/>
    </source>
</evidence>
<keyword evidence="2 4" id="KW-0819">tRNA processing</keyword>
<evidence type="ECO:0000256" key="5">
    <source>
        <dbReference type="PIRSR" id="PIRSR001430-1"/>
    </source>
</evidence>
<dbReference type="PIRSF" id="PIRSF001430">
    <property type="entry name" value="tRNA_psdUrid_synth"/>
    <property type="match status" value="1"/>
</dbReference>
<sequence>MQRYKVTIAYDGTKFAGFQRQPDQRTVESVLTTAVNKMAKTLDGTIKVYGSGRTDAGVHAMGQVVHFDLPFNIPAEGVRRGLNSMFPLDLVAIEVETVDAEFHSRFTNVGKQYRYKISRKDFIDPFKRFYTYNFKFNLDLALIKAAMPDLIGMHDFSSFVASGNQSKDFVREIFDVQLEEHPELDEIHFIFRGKGFLYNQVRIMTAVLLEIGSGRRPVHDILRLYEVKDRLQAPLTAPAHGLYLEKVFYE</sequence>
<dbReference type="Gene3D" id="3.30.70.580">
    <property type="entry name" value="Pseudouridine synthase I, catalytic domain, N-terminal subdomain"/>
    <property type="match status" value="1"/>
</dbReference>
<reference evidence="10" key="1">
    <citation type="submission" date="2019-03" db="EMBL/GenBank/DDBJ databases">
        <title>Weissella sp. 26KH-42 Genome sequencing.</title>
        <authorList>
            <person name="Heo J."/>
            <person name="Kim S.-J."/>
            <person name="Kim J.-S."/>
            <person name="Hong S.-B."/>
            <person name="Kwon S.-W."/>
        </authorList>
    </citation>
    <scope>NUCLEOTIDE SEQUENCE [LARGE SCALE GENOMIC DNA]</scope>
    <source>
        <strain evidence="10">26KH-42</strain>
    </source>
</reference>
<dbReference type="GO" id="GO:0160147">
    <property type="term" value="F:tRNA pseudouridine(38-40) synthase activity"/>
    <property type="evidence" value="ECO:0007669"/>
    <property type="project" value="UniProtKB-EC"/>
</dbReference>
<keyword evidence="3 4" id="KW-0413">Isomerase</keyword>
<accession>A0A4P6YT87</accession>
<dbReference type="NCBIfam" id="TIGR00071">
    <property type="entry name" value="hisT_truA"/>
    <property type="match status" value="1"/>
</dbReference>
<proteinExistence type="inferred from homology"/>
<comment type="caution">
    <text evidence="4">Lacks conserved residue(s) required for the propagation of feature annotation.</text>
</comment>
<dbReference type="HAMAP" id="MF_00171">
    <property type="entry name" value="TruA"/>
    <property type="match status" value="1"/>
</dbReference>
<dbReference type="Gene3D" id="3.30.70.660">
    <property type="entry name" value="Pseudouridine synthase I, catalytic domain, C-terminal subdomain"/>
    <property type="match status" value="1"/>
</dbReference>
<evidence type="ECO:0000256" key="2">
    <source>
        <dbReference type="ARBA" id="ARBA00022694"/>
    </source>
</evidence>
<dbReference type="InterPro" id="IPR001406">
    <property type="entry name" value="PsdUridine_synth_TruA"/>
</dbReference>
<keyword evidence="10" id="KW-1185">Reference proteome</keyword>
<dbReference type="GO" id="GO:0031119">
    <property type="term" value="P:tRNA pseudouridine synthesis"/>
    <property type="evidence" value="ECO:0007669"/>
    <property type="project" value="UniProtKB-UniRule"/>
</dbReference>
<evidence type="ECO:0000313" key="10">
    <source>
        <dbReference type="Proteomes" id="UP000292886"/>
    </source>
</evidence>
<evidence type="ECO:0000259" key="8">
    <source>
        <dbReference type="Pfam" id="PF01416"/>
    </source>
</evidence>
<evidence type="ECO:0000256" key="4">
    <source>
        <dbReference type="HAMAP-Rule" id="MF_00171"/>
    </source>
</evidence>
<dbReference type="InterPro" id="IPR020094">
    <property type="entry name" value="TruA/RsuA/RluB/E/F_N"/>
</dbReference>
<dbReference type="InterPro" id="IPR020103">
    <property type="entry name" value="PsdUridine_synth_cat_dom_sf"/>
</dbReference>
<protein>
    <recommendedName>
        <fullName evidence="4">tRNA pseudouridine synthase A</fullName>
        <ecNumber evidence="4">5.4.99.12</ecNumber>
    </recommendedName>
    <alternativeName>
        <fullName evidence="4">tRNA pseudouridine(38-40) synthase</fullName>
    </alternativeName>
    <alternativeName>
        <fullName evidence="4">tRNA pseudouridylate synthase I</fullName>
    </alternativeName>
    <alternativeName>
        <fullName evidence="4">tRNA-uridine isomerase I</fullName>
    </alternativeName>
</protein>
<dbReference type="AlphaFoldDB" id="A0A4P6YT87"/>
<feature type="domain" description="Pseudouridine synthase I TruA alpha/beta" evidence="8">
    <location>
        <begin position="8"/>
        <end position="106"/>
    </location>
</feature>
<dbReference type="PANTHER" id="PTHR11142:SF0">
    <property type="entry name" value="TRNA PSEUDOURIDINE SYNTHASE-LIKE 1"/>
    <property type="match status" value="1"/>
</dbReference>
<dbReference type="GO" id="GO:0003723">
    <property type="term" value="F:RNA binding"/>
    <property type="evidence" value="ECO:0007669"/>
    <property type="project" value="InterPro"/>
</dbReference>
<dbReference type="SUPFAM" id="SSF55120">
    <property type="entry name" value="Pseudouridine synthase"/>
    <property type="match status" value="1"/>
</dbReference>